<keyword evidence="4" id="KW-0812">Transmembrane</keyword>
<feature type="domain" description="EGF-like" evidence="5">
    <location>
        <begin position="345"/>
        <end position="387"/>
    </location>
</feature>
<dbReference type="EMBL" id="CAJJDN010000121">
    <property type="protein sequence ID" value="CAD8119567.1"/>
    <property type="molecule type" value="Genomic_DNA"/>
</dbReference>
<dbReference type="PANTHER" id="PTHR38934">
    <property type="entry name" value="HYPHALLY REGULATED CELL WALL PROTEIN 1"/>
    <property type="match status" value="1"/>
</dbReference>
<dbReference type="Proteomes" id="UP000692954">
    <property type="component" value="Unassembled WGS sequence"/>
</dbReference>
<keyword evidence="1" id="KW-0732">Signal</keyword>
<feature type="transmembrane region" description="Helical" evidence="4">
    <location>
        <begin position="1702"/>
        <end position="1722"/>
    </location>
</feature>
<feature type="transmembrane region" description="Helical" evidence="4">
    <location>
        <begin position="1644"/>
        <end position="1663"/>
    </location>
</feature>
<dbReference type="SMART" id="SM00181">
    <property type="entry name" value="EGF"/>
    <property type="match status" value="9"/>
</dbReference>
<feature type="domain" description="EGF-like" evidence="5">
    <location>
        <begin position="554"/>
        <end position="591"/>
    </location>
</feature>
<dbReference type="InterPro" id="IPR006212">
    <property type="entry name" value="Furin_repeat"/>
</dbReference>
<keyword evidence="4" id="KW-0472">Membrane</keyword>
<sequence>MTQISNAKYRDGTCINYQSCNQTHQSRVQNYCKDLDDETPYSQLLIKEDLNQFELDYYPEYTLMFQTGENFLKGFDRYFSFWEGQRILGGQFIWAQARFRRVHQNLGPHHSISIGFYVLFGPSFQSNGQFIYQIDQQPAFYTSALHALYSIYGPKYQIIRKKVDHSLNNLTLELECFGANNEVTQAYCGFYNYYLAIHYCQPFCLSCKDEKTCTSWNSTYNSNLIQFSSTECLSNQYFDEYKLQCLNCEPLCPTCKSKRVCLTCLNPTYTLTSFGCFCKQNQYEESNQCQNCPIQCNQCLSYTYCTECLSKNNRKLSNGQCLCTDGYYQKDQNIMCSLCDKLCGTCFGPTSNDCLTCNGEIFKIELVNSTCQCPTNYFYQNSGNKCTICHSTCLTCFKGSIDGCLSCDSQQNRSLKGLNCKCTTGFYTNDDDICIQCPNDQDVSLLECYKYCDDGDLIWNTDPCNKCGQGFTLISNECIPIFGDLQVVGYEQCDDGNSISYDKCYNCQFQCPINCQSCDINTILPCSDICGDGLVTGDEECEDGNDIQFDGCFNCKYQCQNECTKCIKGKCFECATLGWQIDISSQSWLCKEICGDGLQVGIEECDDANFNDFDGCFNCKFLCRIGCSQCDYELRKCLSCEFHGFEPYEYYCQPILNDGLLVYDPYGFYYEKSHTNIRCDQNCNFKCQLLECNSCINNKCQACISGQNLSSNNICQPICGDNIKAENEQCEDFQILPYRGCQNCKKKCQDYCSKCDTRGRGCFECKEGYKLIDFLCYSQCGNFLITYDKECDDGNLIPDDGCHFCQLNCQSSCQICIQGTCHDCQEGYQLIQSKCFAIINSYEQYKYSNDVECLLLNMKTIMKHNNYGWNQIILLNRIFLVNSVLLIVKYLLMNLVQAVNKNIIQMKNKNFNLSAVMEQSELNNKYCFNYSYIHLQYCLNPLDYNRIMCINGYYFDEIKSCGNSFQGFCQGYLIEQQLSIQKKSYISQLGDAFMTHDEECNVGNLLIYDGCHECKQSCPKNCRVSQFGKCLECKSQYLLLEGQCLDITENIENTMVEKRKCFDLFLNSRQYITIFENQFQSIHHNNNILSLCYFDLNLIRVFGYQNHQLKLDQVNNCKVQQLVKCLECQDGYELDFHKKYCIPKCQDGIQLLQEECDDENLIQFDGCYKCQKSCQIECLFCSDNKCYICKEGWQLQEYQCKQICGDGLLAVLSNEQCDNPDDFNCADCKYQCDHNCLVCDKFQNCEQCLLTFETRDGQCIPICGDNIITPFYEQCDDGNDIPYDGCFECQFQCSFGCIKCEMNNYCVKCEDQYFILDTHTNKCQELKQIIDSEPESESEQEVNDDDLLILQCNENYDFINNQCVNLCGNGRLNSNFEQCDDGNNYGGDGCSALCFEEDSFKCINQENSPSLCTFIHEPTFNLILLSDKSNHNKIVELSFSQEVYILGDNLFENVVEIMIIPQAKFEQTIVPLLNFTSQLNNPHYQIYIQFLEPVKEPILQIKIQKFCIYNQFNFDLSTNFKSISLGTPFVLSTSAQKKVNQIINMNEAVVYSTISFAGILVLTDLLQALSYIKYMQYRFPPHFSQFLETYTKISLQPILDCLKVDEIIAELNGGTIPYQKKKSQQSIQVDVMNQLYLMNAKGCYFSYLASLLTYFICYFLSSIKFSQWLGRRFEKNKDSMKILRFISIFQKKIQAKCSKVKNYYFSLGIYQLFYSTLHQLLFSTLLQFPEYTFNSIFEIINSIAAFISLQFLIYIFVSLLSITSSQIQDKQKWRYFFQDTKTQFWARNFKPFQIYKTIFYITIIVKFIEYPEAQSVLLSMQSLFYLIYLIHFRPIMSNFELAKLFCREIVFLIMTGSFLVYSLELNEDQFMLFGWLHMALFCFMLGFTLIVDILEQGKQAYNYRLRKIQKKEKNANQKCIGNSDVTLKKKK</sequence>
<protein>
    <recommendedName>
        <fullName evidence="5">EGF-like domain-containing protein</fullName>
    </recommendedName>
</protein>
<evidence type="ECO:0000256" key="1">
    <source>
        <dbReference type="ARBA" id="ARBA00022729"/>
    </source>
</evidence>
<feature type="transmembrane region" description="Helical" evidence="4">
    <location>
        <begin position="1814"/>
        <end position="1832"/>
    </location>
</feature>
<reference evidence="6" key="1">
    <citation type="submission" date="2021-01" db="EMBL/GenBank/DDBJ databases">
        <authorList>
            <consortium name="Genoscope - CEA"/>
            <person name="William W."/>
        </authorList>
    </citation>
    <scope>NUCLEOTIDE SEQUENCE</scope>
</reference>
<feature type="domain" description="EGF-like" evidence="5">
    <location>
        <begin position="254"/>
        <end position="290"/>
    </location>
</feature>
<dbReference type="NCBIfam" id="TIGR02232">
    <property type="entry name" value="myxo_disulf_rpt"/>
    <property type="match status" value="2"/>
</dbReference>
<evidence type="ECO:0000256" key="3">
    <source>
        <dbReference type="ARBA" id="ARBA00023157"/>
    </source>
</evidence>
<evidence type="ECO:0000259" key="5">
    <source>
        <dbReference type="SMART" id="SM00181"/>
    </source>
</evidence>
<dbReference type="InterPro" id="IPR011936">
    <property type="entry name" value="Myxo_disulph_rpt"/>
</dbReference>
<feature type="transmembrane region" description="Helical" evidence="4">
    <location>
        <begin position="1875"/>
        <end position="1894"/>
    </location>
</feature>
<feature type="transmembrane region" description="Helical" evidence="4">
    <location>
        <begin position="1792"/>
        <end position="1808"/>
    </location>
</feature>
<keyword evidence="2" id="KW-0677">Repeat</keyword>
<feature type="domain" description="EGF-like" evidence="5">
    <location>
        <begin position="747"/>
        <end position="777"/>
    </location>
</feature>
<accession>A0A8S1QXJ6</accession>
<evidence type="ECO:0000256" key="4">
    <source>
        <dbReference type="SAM" id="Phobius"/>
    </source>
</evidence>
<evidence type="ECO:0000256" key="2">
    <source>
        <dbReference type="ARBA" id="ARBA00022737"/>
    </source>
</evidence>
<proteinExistence type="predicted"/>
<comment type="caution">
    <text evidence="6">The sequence shown here is derived from an EMBL/GenBank/DDBJ whole genome shotgun (WGS) entry which is preliminary data.</text>
</comment>
<dbReference type="PANTHER" id="PTHR38934:SF6">
    <property type="entry name" value="CHROMOSOME UNDETERMINED SCAFFOLD_176, WHOLE GENOME SHOTGUN SEQUENCE"/>
    <property type="match status" value="1"/>
</dbReference>
<keyword evidence="3" id="KW-1015">Disulfide bond</keyword>
<feature type="transmembrane region" description="Helical" evidence="4">
    <location>
        <begin position="1844"/>
        <end position="1863"/>
    </location>
</feature>
<feature type="domain" description="EGF-like" evidence="5">
    <location>
        <begin position="1169"/>
        <end position="1201"/>
    </location>
</feature>
<dbReference type="Pfam" id="PF13948">
    <property type="entry name" value="DUF4215"/>
    <property type="match status" value="10"/>
</dbReference>
<feature type="domain" description="EGF-like" evidence="5">
    <location>
        <begin position="298"/>
        <end position="337"/>
    </location>
</feature>
<feature type="transmembrane region" description="Helical" evidence="4">
    <location>
        <begin position="1742"/>
        <end position="1762"/>
    </location>
</feature>
<organism evidence="6 7">
    <name type="scientific">Paramecium sonneborni</name>
    <dbReference type="NCBI Taxonomy" id="65129"/>
    <lineage>
        <taxon>Eukaryota</taxon>
        <taxon>Sar</taxon>
        <taxon>Alveolata</taxon>
        <taxon>Ciliophora</taxon>
        <taxon>Intramacronucleata</taxon>
        <taxon>Oligohymenophorea</taxon>
        <taxon>Peniculida</taxon>
        <taxon>Parameciidae</taxon>
        <taxon>Paramecium</taxon>
    </lineage>
</organism>
<keyword evidence="7" id="KW-1185">Reference proteome</keyword>
<evidence type="ECO:0000313" key="7">
    <source>
        <dbReference type="Proteomes" id="UP000692954"/>
    </source>
</evidence>
<gene>
    <name evidence="6" type="ORF">PSON_ATCC_30995.1.T1210192</name>
</gene>
<dbReference type="InterPro" id="IPR000742">
    <property type="entry name" value="EGF"/>
</dbReference>
<dbReference type="CDD" id="cd00064">
    <property type="entry name" value="FU"/>
    <property type="match status" value="1"/>
</dbReference>
<evidence type="ECO:0000313" key="6">
    <source>
        <dbReference type="EMBL" id="CAD8119567.1"/>
    </source>
</evidence>
<name>A0A8S1QXJ6_9CILI</name>
<feature type="domain" description="EGF-like" evidence="5">
    <location>
        <begin position="808"/>
        <end position="836"/>
    </location>
</feature>
<dbReference type="OrthoDB" id="300641at2759"/>
<feature type="domain" description="EGF-like" evidence="5">
    <location>
        <begin position="1013"/>
        <end position="1045"/>
    </location>
</feature>
<keyword evidence="4" id="KW-1133">Transmembrane helix</keyword>
<feature type="domain" description="EGF-like" evidence="5">
    <location>
        <begin position="447"/>
        <end position="479"/>
    </location>
</feature>
<dbReference type="SMART" id="SM00261">
    <property type="entry name" value="FU"/>
    <property type="match status" value="8"/>
</dbReference>